<dbReference type="Pfam" id="PF03388">
    <property type="entry name" value="Lectin_leg-like"/>
    <property type="match status" value="1"/>
</dbReference>
<comment type="subcellular location">
    <subcellularLocation>
        <location evidence="1">Membrane</location>
        <topology evidence="1">Single-pass type I membrane protein</topology>
    </subcellularLocation>
</comment>
<dbReference type="Gene3D" id="2.60.120.200">
    <property type="match status" value="1"/>
</dbReference>
<evidence type="ECO:0000256" key="3">
    <source>
        <dbReference type="ARBA" id="ARBA00022729"/>
    </source>
</evidence>
<comment type="caution">
    <text evidence="7">The sequence shown here is derived from an EMBL/GenBank/DDBJ whole genome shotgun (WGS) entry which is preliminary data.</text>
</comment>
<organism evidence="7 8">
    <name type="scientific">Protopolystoma xenopodis</name>
    <dbReference type="NCBI Taxonomy" id="117903"/>
    <lineage>
        <taxon>Eukaryota</taxon>
        <taxon>Metazoa</taxon>
        <taxon>Spiralia</taxon>
        <taxon>Lophotrochozoa</taxon>
        <taxon>Platyhelminthes</taxon>
        <taxon>Monogenea</taxon>
        <taxon>Polyopisthocotylea</taxon>
        <taxon>Polystomatidea</taxon>
        <taxon>Polystomatidae</taxon>
        <taxon>Protopolystoma</taxon>
    </lineage>
</organism>
<evidence type="ECO:0000313" key="8">
    <source>
        <dbReference type="Proteomes" id="UP000784294"/>
    </source>
</evidence>
<dbReference type="GO" id="GO:0000139">
    <property type="term" value="C:Golgi membrane"/>
    <property type="evidence" value="ECO:0007669"/>
    <property type="project" value="TreeGrafter"/>
</dbReference>
<dbReference type="InterPro" id="IPR013320">
    <property type="entry name" value="ConA-like_dom_sf"/>
</dbReference>
<evidence type="ECO:0000256" key="5">
    <source>
        <dbReference type="ARBA" id="ARBA00023136"/>
    </source>
</evidence>
<proteinExistence type="predicted"/>
<dbReference type="GO" id="GO:0005793">
    <property type="term" value="C:endoplasmic reticulum-Golgi intermediate compartment"/>
    <property type="evidence" value="ECO:0007669"/>
    <property type="project" value="TreeGrafter"/>
</dbReference>
<dbReference type="EMBL" id="CAAALY010069225">
    <property type="protein sequence ID" value="VEL24716.1"/>
    <property type="molecule type" value="Genomic_DNA"/>
</dbReference>
<feature type="domain" description="L-type lectin-like" evidence="6">
    <location>
        <begin position="1"/>
        <end position="208"/>
    </location>
</feature>
<dbReference type="GO" id="GO:0030134">
    <property type="term" value="C:COPII-coated ER to Golgi transport vesicle"/>
    <property type="evidence" value="ECO:0007669"/>
    <property type="project" value="TreeGrafter"/>
</dbReference>
<sequence>MLCPGSWQFYGSCFISPEQVRLTRDDRSLKGAIYNTVPVTFPEWEVHITFRVHGATGKLFGDGFAFWYTRDFLSPGDAFGSQAKFYGLGVFFDTYSNHNGEHKHDHPYISAMVDDGTSLYDHNRDGTHTQLAGCSSNFRNLPQDAVAAIRYSRKQLRVSVDLDNSGKWRDCFTAYNVNLPTNLYFGLSAATGDLSDNHDIRSMKVYELEGEQDTVDHSKIVPYAGGLEKALGES</sequence>
<dbReference type="PANTHER" id="PTHR12223:SF45">
    <property type="entry name" value="RE50040P"/>
    <property type="match status" value="1"/>
</dbReference>
<accession>A0A3S5ABE8</accession>
<reference evidence="7" key="1">
    <citation type="submission" date="2018-11" db="EMBL/GenBank/DDBJ databases">
        <authorList>
            <consortium name="Pathogen Informatics"/>
        </authorList>
    </citation>
    <scope>NUCLEOTIDE SEQUENCE</scope>
</reference>
<keyword evidence="8" id="KW-1185">Reference proteome</keyword>
<dbReference type="OrthoDB" id="270293at2759"/>
<protein>
    <recommendedName>
        <fullName evidence="6">L-type lectin-like domain-containing protein</fullName>
    </recommendedName>
</protein>
<dbReference type="AlphaFoldDB" id="A0A3S5ABE8"/>
<dbReference type="PANTHER" id="PTHR12223">
    <property type="entry name" value="VESICULAR MANNOSE-BINDING LECTIN"/>
    <property type="match status" value="1"/>
</dbReference>
<dbReference type="SUPFAM" id="SSF49899">
    <property type="entry name" value="Concanavalin A-like lectins/glucanases"/>
    <property type="match status" value="1"/>
</dbReference>
<keyword evidence="4" id="KW-1133">Transmembrane helix</keyword>
<name>A0A3S5ABE8_9PLAT</name>
<evidence type="ECO:0000256" key="2">
    <source>
        <dbReference type="ARBA" id="ARBA00022692"/>
    </source>
</evidence>
<dbReference type="GO" id="GO:0005789">
    <property type="term" value="C:endoplasmic reticulum membrane"/>
    <property type="evidence" value="ECO:0007669"/>
    <property type="project" value="TreeGrafter"/>
</dbReference>
<evidence type="ECO:0000256" key="4">
    <source>
        <dbReference type="ARBA" id="ARBA00022989"/>
    </source>
</evidence>
<dbReference type="Proteomes" id="UP000784294">
    <property type="component" value="Unassembled WGS sequence"/>
</dbReference>
<evidence type="ECO:0000259" key="6">
    <source>
        <dbReference type="PROSITE" id="PS51328"/>
    </source>
</evidence>
<keyword evidence="3" id="KW-0732">Signal</keyword>
<evidence type="ECO:0000313" key="7">
    <source>
        <dbReference type="EMBL" id="VEL24716.1"/>
    </source>
</evidence>
<dbReference type="GO" id="GO:0006888">
    <property type="term" value="P:endoplasmic reticulum to Golgi vesicle-mediated transport"/>
    <property type="evidence" value="ECO:0007669"/>
    <property type="project" value="TreeGrafter"/>
</dbReference>
<dbReference type="InterPro" id="IPR051136">
    <property type="entry name" value="Intracellular_Lectin-GPT"/>
</dbReference>
<keyword evidence="5" id="KW-0472">Membrane</keyword>
<keyword evidence="2" id="KW-0812">Transmembrane</keyword>
<dbReference type="PROSITE" id="PS51328">
    <property type="entry name" value="L_LECTIN_LIKE"/>
    <property type="match status" value="1"/>
</dbReference>
<dbReference type="InterPro" id="IPR005052">
    <property type="entry name" value="Lectin_leg"/>
</dbReference>
<dbReference type="GO" id="GO:0005537">
    <property type="term" value="F:D-mannose binding"/>
    <property type="evidence" value="ECO:0007669"/>
    <property type="project" value="TreeGrafter"/>
</dbReference>
<gene>
    <name evidence="7" type="ORF">PXEA_LOCUS18156</name>
</gene>
<evidence type="ECO:0000256" key="1">
    <source>
        <dbReference type="ARBA" id="ARBA00004479"/>
    </source>
</evidence>